<proteinExistence type="predicted"/>
<evidence type="ECO:0000313" key="3">
    <source>
        <dbReference type="Proteomes" id="UP001151699"/>
    </source>
</evidence>
<comment type="caution">
    <text evidence="2">The sequence shown here is derived from an EMBL/GenBank/DDBJ whole genome shotgun (WGS) entry which is preliminary data.</text>
</comment>
<keyword evidence="3" id="KW-1185">Reference proteome</keyword>
<organism evidence="2 3">
    <name type="scientific">Pseudolycoriella hygida</name>
    <dbReference type="NCBI Taxonomy" id="35572"/>
    <lineage>
        <taxon>Eukaryota</taxon>
        <taxon>Metazoa</taxon>
        <taxon>Ecdysozoa</taxon>
        <taxon>Arthropoda</taxon>
        <taxon>Hexapoda</taxon>
        <taxon>Insecta</taxon>
        <taxon>Pterygota</taxon>
        <taxon>Neoptera</taxon>
        <taxon>Endopterygota</taxon>
        <taxon>Diptera</taxon>
        <taxon>Nematocera</taxon>
        <taxon>Sciaroidea</taxon>
        <taxon>Sciaridae</taxon>
        <taxon>Pseudolycoriella</taxon>
    </lineage>
</organism>
<dbReference type="EMBL" id="WJQU01000003">
    <property type="protein sequence ID" value="KAJ6639874.1"/>
    <property type="molecule type" value="Genomic_DNA"/>
</dbReference>
<name>A0A9Q0MYQ8_9DIPT</name>
<sequence>MWWMFLSILDYIPHQTTQLWSYDKNGFNDLINTLFWCCSLTIFIFYFFSKFLERFLRSQRISVYKCLPTIRFIWNIGFYATCTTFLHFYHKYFIAPRILKETSSFFPKYRDALFLPTDHCSIFNSISIILTTFYITSALFDLRERDFTEAASKWLFASVIMSLDHYGLENYSIILNMLFGLFNMLADCLTTASLYTNEKNRTYNRLFVFVRLITW</sequence>
<reference evidence="2" key="1">
    <citation type="submission" date="2022-07" db="EMBL/GenBank/DDBJ databases">
        <authorList>
            <person name="Trinca V."/>
            <person name="Uliana J.V.C."/>
            <person name="Torres T.T."/>
            <person name="Ward R.J."/>
            <person name="Monesi N."/>
        </authorList>
    </citation>
    <scope>NUCLEOTIDE SEQUENCE</scope>
    <source>
        <strain evidence="2">HSMRA1968</strain>
        <tissue evidence="2">Whole embryos</tissue>
    </source>
</reference>
<accession>A0A9Q0MYQ8</accession>
<dbReference type="AlphaFoldDB" id="A0A9Q0MYQ8"/>
<keyword evidence="1" id="KW-0812">Transmembrane</keyword>
<protein>
    <submittedName>
        <fullName evidence="2">Uncharacterized protein</fullName>
    </submittedName>
</protein>
<keyword evidence="1" id="KW-0472">Membrane</keyword>
<evidence type="ECO:0000313" key="2">
    <source>
        <dbReference type="EMBL" id="KAJ6639874.1"/>
    </source>
</evidence>
<feature type="transmembrane region" description="Helical" evidence="1">
    <location>
        <begin position="174"/>
        <end position="195"/>
    </location>
</feature>
<keyword evidence="1" id="KW-1133">Transmembrane helix</keyword>
<feature type="transmembrane region" description="Helical" evidence="1">
    <location>
        <begin position="69"/>
        <end position="89"/>
    </location>
</feature>
<dbReference type="Proteomes" id="UP001151699">
    <property type="component" value="Chromosome X"/>
</dbReference>
<feature type="transmembrane region" description="Helical" evidence="1">
    <location>
        <begin position="30"/>
        <end position="48"/>
    </location>
</feature>
<dbReference type="OrthoDB" id="7786859at2759"/>
<gene>
    <name evidence="2" type="ORF">Bhyg_12621</name>
</gene>
<evidence type="ECO:0000256" key="1">
    <source>
        <dbReference type="SAM" id="Phobius"/>
    </source>
</evidence>